<evidence type="ECO:0000256" key="2">
    <source>
        <dbReference type="ARBA" id="ARBA00006434"/>
    </source>
</evidence>
<proteinExistence type="inferred from homology"/>
<evidence type="ECO:0000313" key="8">
    <source>
        <dbReference type="Proteomes" id="UP001321473"/>
    </source>
</evidence>
<dbReference type="Gene3D" id="1.20.1730.10">
    <property type="entry name" value="Sodium/glucose cotransporter"/>
    <property type="match status" value="1"/>
</dbReference>
<feature type="transmembrane region" description="Helical" evidence="6">
    <location>
        <begin position="12"/>
        <end position="37"/>
    </location>
</feature>
<dbReference type="GO" id="GO:0016020">
    <property type="term" value="C:membrane"/>
    <property type="evidence" value="ECO:0007669"/>
    <property type="project" value="UniProtKB-SubCell"/>
</dbReference>
<protein>
    <submittedName>
        <fullName evidence="7">Uncharacterized protein</fullName>
    </submittedName>
</protein>
<keyword evidence="3 6" id="KW-0812">Transmembrane</keyword>
<dbReference type="EMBL" id="JARKHS020013879">
    <property type="protein sequence ID" value="KAK8775615.1"/>
    <property type="molecule type" value="Genomic_DNA"/>
</dbReference>
<comment type="subcellular location">
    <subcellularLocation>
        <location evidence="1">Membrane</location>
        <topology evidence="1">Multi-pass membrane protein</topology>
    </subcellularLocation>
</comment>
<comment type="similarity">
    <text evidence="2">Belongs to the sodium:solute symporter (SSF) (TC 2.A.21) family.</text>
</comment>
<dbReference type="InterPro" id="IPR001734">
    <property type="entry name" value="Na/solute_symporter"/>
</dbReference>
<evidence type="ECO:0000256" key="3">
    <source>
        <dbReference type="ARBA" id="ARBA00022692"/>
    </source>
</evidence>
<dbReference type="GO" id="GO:0022857">
    <property type="term" value="F:transmembrane transporter activity"/>
    <property type="evidence" value="ECO:0007669"/>
    <property type="project" value="InterPro"/>
</dbReference>
<keyword evidence="5 6" id="KW-0472">Membrane</keyword>
<name>A0AAQ4ELF4_AMBAM</name>
<accession>A0AAQ4ELF4</accession>
<evidence type="ECO:0000256" key="4">
    <source>
        <dbReference type="ARBA" id="ARBA00022989"/>
    </source>
</evidence>
<keyword evidence="8" id="KW-1185">Reference proteome</keyword>
<sequence>MEAFLGGRSLPASALTVSILASAVNAMSVITFLGHFYGHGFHIIWLLFSMPLSMVVTSVALVPLLYNLRTVSIFQAVLKRREKTCVSQAQYLGSFGAASQLFEKHLGSTNRRMKTTASRLPACSVTTSILAPSWLRFMKHGNSEKDPTCSVANSAATHRKLCDHL</sequence>
<dbReference type="AlphaFoldDB" id="A0AAQ4ELF4"/>
<dbReference type="Proteomes" id="UP001321473">
    <property type="component" value="Unassembled WGS sequence"/>
</dbReference>
<dbReference type="InterPro" id="IPR038377">
    <property type="entry name" value="Na/Glc_symporter_sf"/>
</dbReference>
<dbReference type="PROSITE" id="PS50283">
    <property type="entry name" value="NA_SOLUT_SYMP_3"/>
    <property type="match status" value="1"/>
</dbReference>
<evidence type="ECO:0000256" key="5">
    <source>
        <dbReference type="ARBA" id="ARBA00023136"/>
    </source>
</evidence>
<gene>
    <name evidence="7" type="ORF">V5799_031040</name>
</gene>
<evidence type="ECO:0000256" key="6">
    <source>
        <dbReference type="SAM" id="Phobius"/>
    </source>
</evidence>
<organism evidence="7 8">
    <name type="scientific">Amblyomma americanum</name>
    <name type="common">Lone star tick</name>
    <dbReference type="NCBI Taxonomy" id="6943"/>
    <lineage>
        <taxon>Eukaryota</taxon>
        <taxon>Metazoa</taxon>
        <taxon>Ecdysozoa</taxon>
        <taxon>Arthropoda</taxon>
        <taxon>Chelicerata</taxon>
        <taxon>Arachnida</taxon>
        <taxon>Acari</taxon>
        <taxon>Parasitiformes</taxon>
        <taxon>Ixodida</taxon>
        <taxon>Ixodoidea</taxon>
        <taxon>Ixodidae</taxon>
        <taxon>Amblyomminae</taxon>
        <taxon>Amblyomma</taxon>
    </lineage>
</organism>
<comment type="caution">
    <text evidence="7">The sequence shown here is derived from an EMBL/GenBank/DDBJ whole genome shotgun (WGS) entry which is preliminary data.</text>
</comment>
<evidence type="ECO:0000313" key="7">
    <source>
        <dbReference type="EMBL" id="KAK8775615.1"/>
    </source>
</evidence>
<feature type="transmembrane region" description="Helical" evidence="6">
    <location>
        <begin position="43"/>
        <end position="66"/>
    </location>
</feature>
<reference evidence="7 8" key="1">
    <citation type="journal article" date="2023" name="Arcadia Sci">
        <title>De novo assembly of a long-read Amblyomma americanum tick genome.</title>
        <authorList>
            <person name="Chou S."/>
            <person name="Poskanzer K.E."/>
            <person name="Rollins M."/>
            <person name="Thuy-Boun P.S."/>
        </authorList>
    </citation>
    <scope>NUCLEOTIDE SEQUENCE [LARGE SCALE GENOMIC DNA]</scope>
    <source>
        <strain evidence="7">F_SG_1</strain>
        <tissue evidence="7">Salivary glands</tissue>
    </source>
</reference>
<keyword evidence="4 6" id="KW-1133">Transmembrane helix</keyword>
<evidence type="ECO:0000256" key="1">
    <source>
        <dbReference type="ARBA" id="ARBA00004141"/>
    </source>
</evidence>